<gene>
    <name evidence="1" type="ORF">J8380_10220</name>
</gene>
<accession>A0ABX7X6D8</accession>
<dbReference type="EMBL" id="CP072800">
    <property type="protein sequence ID" value="QTR48675.1"/>
    <property type="molecule type" value="Genomic_DNA"/>
</dbReference>
<protein>
    <submittedName>
        <fullName evidence="1">Uncharacterized protein</fullName>
    </submittedName>
</protein>
<name>A0ABX7X6D8_9GAMM</name>
<evidence type="ECO:0000313" key="2">
    <source>
        <dbReference type="Proteomes" id="UP000672027"/>
    </source>
</evidence>
<dbReference type="Proteomes" id="UP000672027">
    <property type="component" value="Chromosome"/>
</dbReference>
<keyword evidence="2" id="KW-1185">Reference proteome</keyword>
<reference evidence="1 2" key="1">
    <citation type="submission" date="2021-04" db="EMBL/GenBank/DDBJ databases">
        <title>Genomics, taxonomy and metabolism of representatives of sulfur bacteria of the genus Thiothrix: Thiothrix fructosivorans QT, Thiothrix unzii A1T and three new species, Thiothrix subterranea sp. nov., Thiothrix litoralis sp. nov. and 'Candidatus Thiothrix anitrata' sp. nov.</title>
        <authorList>
            <person name="Ravin N.V."/>
            <person name="Smolyakov D."/>
            <person name="Rudenko T.S."/>
            <person name="Mardanov A.V."/>
            <person name="Beletsky A.V."/>
            <person name="Markov N.D."/>
            <person name="Fomenkov A.I."/>
            <person name="Roberts R.J."/>
            <person name="Karnachuk O.V."/>
            <person name="Novikov A."/>
            <person name="Grabovich M.Y."/>
        </authorList>
    </citation>
    <scope>NUCLEOTIDE SEQUENCE [LARGE SCALE GENOMIC DNA]</scope>
    <source>
        <strain evidence="1 2">A52</strain>
    </source>
</reference>
<dbReference type="RefSeq" id="WP_210225557.1">
    <property type="nucleotide sequence ID" value="NZ_CP072800.1"/>
</dbReference>
<proteinExistence type="predicted"/>
<sequence>MLSLRFELWGWSISDQNRAGRSPTGKNAGEIDLTIRSGSTVLTRIEALRLFGKNKKTTQEHATKTQSYDSNLNKYYMIIYYLGEQQKFDSTWDDYCTDFSESSFPENCIFNKAHNFKSLSDQFIDTRQIRIAKSTHGKNNDVFFFHIMIDLSSLKSPIN</sequence>
<organism evidence="1 2">
    <name type="scientific">Candidatus Thiothrix anitrata</name>
    <dbReference type="NCBI Taxonomy" id="2823902"/>
    <lineage>
        <taxon>Bacteria</taxon>
        <taxon>Pseudomonadati</taxon>
        <taxon>Pseudomonadota</taxon>
        <taxon>Gammaproteobacteria</taxon>
        <taxon>Thiotrichales</taxon>
        <taxon>Thiotrichaceae</taxon>
        <taxon>Thiothrix</taxon>
    </lineage>
</organism>
<evidence type="ECO:0000313" key="1">
    <source>
        <dbReference type="EMBL" id="QTR48675.1"/>
    </source>
</evidence>